<proteinExistence type="predicted"/>
<accession>A0A0R3QEH7</accession>
<evidence type="ECO:0000313" key="2">
    <source>
        <dbReference type="Proteomes" id="UP000280834"/>
    </source>
</evidence>
<keyword evidence="2" id="KW-1185">Reference proteome</keyword>
<sequence>MYDVLCVTCFDVISLRSGTVLDKQIQEHQEQLLVALKM</sequence>
<evidence type="ECO:0000313" key="3">
    <source>
        <dbReference type="WBParaSite" id="BTMF_0000476701-mRNA-1"/>
    </source>
</evidence>
<evidence type="ECO:0000313" key="1">
    <source>
        <dbReference type="EMBL" id="VDO16017.1"/>
    </source>
</evidence>
<organism evidence="3">
    <name type="scientific">Brugia timori</name>
    <dbReference type="NCBI Taxonomy" id="42155"/>
    <lineage>
        <taxon>Eukaryota</taxon>
        <taxon>Metazoa</taxon>
        <taxon>Ecdysozoa</taxon>
        <taxon>Nematoda</taxon>
        <taxon>Chromadorea</taxon>
        <taxon>Rhabditida</taxon>
        <taxon>Spirurina</taxon>
        <taxon>Spiruromorpha</taxon>
        <taxon>Filarioidea</taxon>
        <taxon>Onchocercidae</taxon>
        <taxon>Brugia</taxon>
    </lineage>
</organism>
<dbReference type="AlphaFoldDB" id="A0A0R3QEH7"/>
<dbReference type="EMBL" id="UZAG01003881">
    <property type="protein sequence ID" value="VDO16017.1"/>
    <property type="molecule type" value="Genomic_DNA"/>
</dbReference>
<reference evidence="3" key="1">
    <citation type="submission" date="2017-02" db="UniProtKB">
        <authorList>
            <consortium name="WormBaseParasite"/>
        </authorList>
    </citation>
    <scope>IDENTIFICATION</scope>
</reference>
<dbReference type="WBParaSite" id="BTMF_0000476701-mRNA-1">
    <property type="protein sequence ID" value="BTMF_0000476701-mRNA-1"/>
    <property type="gene ID" value="BTMF_0000476701"/>
</dbReference>
<dbReference type="Proteomes" id="UP000280834">
    <property type="component" value="Unassembled WGS sequence"/>
</dbReference>
<gene>
    <name evidence="1" type="ORF">BTMF_LOCUS4059</name>
</gene>
<protein>
    <submittedName>
        <fullName evidence="3">Transcriptional regulator</fullName>
    </submittedName>
</protein>
<name>A0A0R3QEH7_9BILA</name>
<reference evidence="1 2" key="2">
    <citation type="submission" date="2018-11" db="EMBL/GenBank/DDBJ databases">
        <authorList>
            <consortium name="Pathogen Informatics"/>
        </authorList>
    </citation>
    <scope>NUCLEOTIDE SEQUENCE [LARGE SCALE GENOMIC DNA]</scope>
</reference>